<evidence type="ECO:0000313" key="2">
    <source>
        <dbReference type="Proteomes" id="UP000572754"/>
    </source>
</evidence>
<dbReference type="InterPro" id="IPR052058">
    <property type="entry name" value="Alcohol_O-acetyltransferase"/>
</dbReference>
<dbReference type="AlphaFoldDB" id="A0A8H5X4W6"/>
<name>A0A8H5X4W6_FUSCI</name>
<dbReference type="InterPro" id="IPR023213">
    <property type="entry name" value="CAT-like_dom_sf"/>
</dbReference>
<dbReference type="PANTHER" id="PTHR28037:SF1">
    <property type="entry name" value="ALCOHOL O-ACETYLTRANSFERASE 1-RELATED"/>
    <property type="match status" value="1"/>
</dbReference>
<evidence type="ECO:0000313" key="1">
    <source>
        <dbReference type="EMBL" id="KAF5681498.1"/>
    </source>
</evidence>
<organism evidence="1 2">
    <name type="scientific">Fusarium circinatum</name>
    <name type="common">Pitch canker fungus</name>
    <name type="synonym">Gibberella circinata</name>
    <dbReference type="NCBI Taxonomy" id="48490"/>
    <lineage>
        <taxon>Eukaryota</taxon>
        <taxon>Fungi</taxon>
        <taxon>Dikarya</taxon>
        <taxon>Ascomycota</taxon>
        <taxon>Pezizomycotina</taxon>
        <taxon>Sordariomycetes</taxon>
        <taxon>Hypocreomycetidae</taxon>
        <taxon>Hypocreales</taxon>
        <taxon>Nectriaceae</taxon>
        <taxon>Fusarium</taxon>
        <taxon>Fusarium fujikuroi species complex</taxon>
    </lineage>
</organism>
<proteinExistence type="predicted"/>
<comment type="caution">
    <text evidence="1">The sequence shown here is derived from an EMBL/GenBank/DDBJ whole genome shotgun (WGS) entry which is preliminary data.</text>
</comment>
<dbReference type="Gene3D" id="3.30.559.10">
    <property type="entry name" value="Chloramphenicol acetyltransferase-like domain"/>
    <property type="match status" value="1"/>
</dbReference>
<dbReference type="GO" id="GO:0008080">
    <property type="term" value="F:N-acetyltransferase activity"/>
    <property type="evidence" value="ECO:0007669"/>
    <property type="project" value="TreeGrafter"/>
</dbReference>
<evidence type="ECO:0008006" key="3">
    <source>
        <dbReference type="Google" id="ProtNLM"/>
    </source>
</evidence>
<sequence>MTALASPSRTRATTTNGTGLADWLNNPLKSLTRCFVQTLTFFPAAEYYSYTMSSNMIDRLRSKKSVRSLNDGDKVLRKLSPVEHLQAAHYSLGAIIGCAISCRYRIPGALLTSDAAAFQVIVENAFARAILRHPLFTVGRINADSKKQYWVRLDQIDLNNHIEWRTVSDHEAYESILHAILEWQVNEPYTNLETQPGWRATVLRPAESNFIDIIFAWEHTAADGKSGKVFQDSLFACLNTPDDDTVILKDRIFEVPNTELTPPLHHLIKLPVSLHFIVGEFGRDIIASMKAKELPHMATWAPIPTEPSTTSMVATKVGKKALKPVLDACREHGTTLTGLMHALIAVSMATRLAEIKASAFLCGTPVCLRQFQKPGHPRIDMNKTAINSVAYWPFTFDEELVAKVREQINEAQTKPNMSANLEAAVWSCAKAIRDGLSAKLDLGTKNDHIGLAKFVKDWQSFVKDHGKTRSYSWEISNLGVIQGKTEGSWAIESATFTQTAPTFGSALTFSVISAQGGDLVVTNTWQVGVVEEEFALGVSSDVEGWLNELGSTGSINFGAVGVPG</sequence>
<dbReference type="EMBL" id="JAAQPE010000181">
    <property type="protein sequence ID" value="KAF5681498.1"/>
    <property type="molecule type" value="Genomic_DNA"/>
</dbReference>
<dbReference type="Proteomes" id="UP000572754">
    <property type="component" value="Unassembled WGS sequence"/>
</dbReference>
<dbReference type="InterPro" id="IPR010828">
    <property type="entry name" value="Atf2/Sli1-like"/>
</dbReference>
<dbReference type="Pfam" id="PF07247">
    <property type="entry name" value="AATase"/>
    <property type="match status" value="1"/>
</dbReference>
<reference evidence="1 2" key="2">
    <citation type="submission" date="2020-05" db="EMBL/GenBank/DDBJ databases">
        <title>Identification and distribution of gene clusters putatively required for synthesis of sphingolipid metabolism inhibitors in phylogenetically diverse species of the filamentous fungus Fusarium.</title>
        <authorList>
            <person name="Kim H.-S."/>
            <person name="Busman M."/>
            <person name="Brown D.W."/>
            <person name="Divon H."/>
            <person name="Uhlig S."/>
            <person name="Proctor R.H."/>
        </authorList>
    </citation>
    <scope>NUCLEOTIDE SEQUENCE [LARGE SCALE GENOMIC DNA]</scope>
    <source>
        <strain evidence="1 2">NRRL 25331</strain>
    </source>
</reference>
<dbReference type="SUPFAM" id="SSF52777">
    <property type="entry name" value="CoA-dependent acyltransferases"/>
    <property type="match status" value="2"/>
</dbReference>
<reference evidence="2" key="1">
    <citation type="journal article" date="2020" name="BMC Genomics">
        <title>Correction to: Identification and distribution of gene clusters required for synthesis of sphingolipid metabolism inhibitors in diverse species of the filamentous fungus Fusarium.</title>
        <authorList>
            <person name="Kim H.S."/>
            <person name="Lohmar J.M."/>
            <person name="Busman M."/>
            <person name="Brown D.W."/>
            <person name="Naumann T.A."/>
            <person name="Divon H.H."/>
            <person name="Lysoe E."/>
            <person name="Uhlig S."/>
            <person name="Proctor R.H."/>
        </authorList>
    </citation>
    <scope>NUCLEOTIDE SEQUENCE [LARGE SCALE GENOMIC DNA]</scope>
    <source>
        <strain evidence="2">NRRL 25331</strain>
    </source>
</reference>
<accession>A0A8H5X4W6</accession>
<protein>
    <recommendedName>
        <fullName evidence="3">Alcohol acetyltransferase</fullName>
    </recommendedName>
</protein>
<gene>
    <name evidence="1" type="ORF">FCIRC_5468</name>
</gene>
<keyword evidence="2" id="KW-1185">Reference proteome</keyword>
<dbReference type="PANTHER" id="PTHR28037">
    <property type="entry name" value="ALCOHOL O-ACETYLTRANSFERASE 1-RELATED"/>
    <property type="match status" value="1"/>
</dbReference>